<evidence type="ECO:0000313" key="2">
    <source>
        <dbReference type="EMBL" id="OMO61879.1"/>
    </source>
</evidence>
<reference evidence="2 3" key="1">
    <citation type="submission" date="2013-09" db="EMBL/GenBank/DDBJ databases">
        <title>Corchorus capsularis genome sequencing.</title>
        <authorList>
            <person name="Alam M."/>
            <person name="Haque M.S."/>
            <person name="Islam M.S."/>
            <person name="Emdad E.M."/>
            <person name="Islam M.M."/>
            <person name="Ahmed B."/>
            <person name="Halim A."/>
            <person name="Hossen Q.M.M."/>
            <person name="Hossain M.Z."/>
            <person name="Ahmed R."/>
            <person name="Khan M.M."/>
            <person name="Islam R."/>
            <person name="Rashid M.M."/>
            <person name="Khan S.A."/>
            <person name="Rahman M.S."/>
            <person name="Alam M."/>
        </authorList>
    </citation>
    <scope>NUCLEOTIDE SEQUENCE [LARGE SCALE GENOMIC DNA]</scope>
    <source>
        <strain evidence="3">cv. CVL-1</strain>
        <tissue evidence="2">Whole seedling</tissue>
    </source>
</reference>
<gene>
    <name evidence="2" type="ORF">CCACVL1_23173</name>
</gene>
<sequence>MGVNLHLRLLPPLHLRLLLSLNLRLTLQALAVLNVRPDLKLAKSDTNTG</sequence>
<dbReference type="Proteomes" id="UP000188268">
    <property type="component" value="Unassembled WGS sequence"/>
</dbReference>
<proteinExistence type="predicted"/>
<evidence type="ECO:0000313" key="3">
    <source>
        <dbReference type="Proteomes" id="UP000188268"/>
    </source>
</evidence>
<accession>A0A1R3GUX3</accession>
<comment type="caution">
    <text evidence="2">The sequence shown here is derived from an EMBL/GenBank/DDBJ whole genome shotgun (WGS) entry which is preliminary data.</text>
</comment>
<organism evidence="2 3">
    <name type="scientific">Corchorus capsularis</name>
    <name type="common">Jute</name>
    <dbReference type="NCBI Taxonomy" id="210143"/>
    <lineage>
        <taxon>Eukaryota</taxon>
        <taxon>Viridiplantae</taxon>
        <taxon>Streptophyta</taxon>
        <taxon>Embryophyta</taxon>
        <taxon>Tracheophyta</taxon>
        <taxon>Spermatophyta</taxon>
        <taxon>Magnoliopsida</taxon>
        <taxon>eudicotyledons</taxon>
        <taxon>Gunneridae</taxon>
        <taxon>Pentapetalae</taxon>
        <taxon>rosids</taxon>
        <taxon>malvids</taxon>
        <taxon>Malvales</taxon>
        <taxon>Malvaceae</taxon>
        <taxon>Grewioideae</taxon>
        <taxon>Apeibeae</taxon>
        <taxon>Corchorus</taxon>
    </lineage>
</organism>
<feature type="chain" id="PRO_5011983317" evidence="1">
    <location>
        <begin position="21"/>
        <end position="49"/>
    </location>
</feature>
<keyword evidence="3" id="KW-1185">Reference proteome</keyword>
<name>A0A1R3GUX3_COCAP</name>
<dbReference type="AlphaFoldDB" id="A0A1R3GUX3"/>
<dbReference type="Gramene" id="OMO61879">
    <property type="protein sequence ID" value="OMO61879"/>
    <property type="gene ID" value="CCACVL1_23173"/>
</dbReference>
<dbReference type="EMBL" id="AWWV01013376">
    <property type="protein sequence ID" value="OMO61879.1"/>
    <property type="molecule type" value="Genomic_DNA"/>
</dbReference>
<protein>
    <submittedName>
        <fullName evidence="2">Uncharacterized protein</fullName>
    </submittedName>
</protein>
<feature type="signal peptide" evidence="1">
    <location>
        <begin position="1"/>
        <end position="20"/>
    </location>
</feature>
<keyword evidence="1" id="KW-0732">Signal</keyword>
<evidence type="ECO:0000256" key="1">
    <source>
        <dbReference type="SAM" id="SignalP"/>
    </source>
</evidence>